<dbReference type="PANTHER" id="PTHR43767">
    <property type="entry name" value="LONG-CHAIN-FATTY-ACID--COA LIGASE"/>
    <property type="match status" value="1"/>
</dbReference>
<comment type="caution">
    <text evidence="3">The sequence shown here is derived from an EMBL/GenBank/DDBJ whole genome shotgun (WGS) entry which is preliminary data.</text>
</comment>
<dbReference type="EMBL" id="JAGIYY010000006">
    <property type="protein sequence ID" value="MBP0440215.1"/>
    <property type="molecule type" value="Genomic_DNA"/>
</dbReference>
<dbReference type="PANTHER" id="PTHR43767:SF1">
    <property type="entry name" value="NONRIBOSOMAL PEPTIDE SYNTHASE PES1 (EUROFUNG)-RELATED"/>
    <property type="match status" value="1"/>
</dbReference>
<dbReference type="InterPro" id="IPR050237">
    <property type="entry name" value="ATP-dep_AMP-bd_enzyme"/>
</dbReference>
<dbReference type="GO" id="GO:0016878">
    <property type="term" value="F:acid-thiol ligase activity"/>
    <property type="evidence" value="ECO:0007669"/>
    <property type="project" value="UniProtKB-ARBA"/>
</dbReference>
<dbReference type="InterPro" id="IPR020845">
    <property type="entry name" value="AMP-binding_CS"/>
</dbReference>
<evidence type="ECO:0000313" key="3">
    <source>
        <dbReference type="EMBL" id="MBP0440215.1"/>
    </source>
</evidence>
<dbReference type="SUPFAM" id="SSF56801">
    <property type="entry name" value="Acetyl-CoA synthetase-like"/>
    <property type="match status" value="1"/>
</dbReference>
<evidence type="ECO:0000313" key="4">
    <source>
        <dbReference type="Proteomes" id="UP000666240"/>
    </source>
</evidence>
<gene>
    <name evidence="3" type="ORF">J5Y06_16290</name>
</gene>
<dbReference type="AlphaFoldDB" id="A0A8J7R5J1"/>
<dbReference type="InterPro" id="IPR000873">
    <property type="entry name" value="AMP-dep_synth/lig_dom"/>
</dbReference>
<dbReference type="Pfam" id="PF13193">
    <property type="entry name" value="AMP-binding_C"/>
    <property type="match status" value="1"/>
</dbReference>
<evidence type="ECO:0000259" key="2">
    <source>
        <dbReference type="Pfam" id="PF13193"/>
    </source>
</evidence>
<accession>A0A8J7R5J1</accession>
<dbReference type="Pfam" id="PF00501">
    <property type="entry name" value="AMP-binding"/>
    <property type="match status" value="1"/>
</dbReference>
<evidence type="ECO:0000259" key="1">
    <source>
        <dbReference type="Pfam" id="PF00501"/>
    </source>
</evidence>
<proteinExistence type="predicted"/>
<keyword evidence="3" id="KW-0436">Ligase</keyword>
<dbReference type="Gene3D" id="3.40.50.12780">
    <property type="entry name" value="N-terminal domain of ligase-like"/>
    <property type="match status" value="1"/>
</dbReference>
<dbReference type="RefSeq" id="WP_209336239.1">
    <property type="nucleotide sequence ID" value="NZ_JAGIYY010000006.1"/>
</dbReference>
<dbReference type="Proteomes" id="UP000666240">
    <property type="component" value="Unassembled WGS sequence"/>
</dbReference>
<keyword evidence="4" id="KW-1185">Reference proteome</keyword>
<dbReference type="InterPro" id="IPR025110">
    <property type="entry name" value="AMP-bd_C"/>
</dbReference>
<sequence length="526" mass="57962">MHAPAKTSGVEGSRGAIQAAGRLTVFELFQACVRRDRNAVAIQTVSRRVTYEELNERVLRLASALQSKGVQQGDRVALLSENRLEYVELELAAACLGCIIACQNWRLSEGELQHCIDLVDPILVVTSERFLSTIDRLTLDTRQVLTLESGYEPMLANAEPLQPLPHVDPEDGLVILYTSGTTGLPKGALISHRAEIARNMVLRVDMHARESDGFIAWAPMFHMGSTDQVLGALMSGATVHVVDGFQAETIVSIMENHDLGWMLLMPGSIEPVVELLRASGRRPKSIRAVGAMADLVPHHLIVELSRLTNAPYLNSFGSTETGLPPASARLLPAGEMPTSLSKRKSALCDLRLLDPEGRDVPDGEPGEVAVRGPTVFSGYWNAAETNARDFADGWFRLGDLFRRNPDGSYDFVDRAKYMIKSGGENIYPAEIERVLLADSRVSDAIVVRQRDDRWGEVPVAFISRKDDSLTADIVEQMCRSSLAGYKRPKGIHFIAFEDFPRSTTGKILRHEMEARLRARAEQAPQG</sequence>
<dbReference type="InterPro" id="IPR042099">
    <property type="entry name" value="ANL_N_sf"/>
</dbReference>
<dbReference type="InterPro" id="IPR045851">
    <property type="entry name" value="AMP-bd_C_sf"/>
</dbReference>
<organism evidence="3 4">
    <name type="scientific">Tianweitania sediminis</name>
    <dbReference type="NCBI Taxonomy" id="1502156"/>
    <lineage>
        <taxon>Bacteria</taxon>
        <taxon>Pseudomonadati</taxon>
        <taxon>Pseudomonadota</taxon>
        <taxon>Alphaproteobacteria</taxon>
        <taxon>Hyphomicrobiales</taxon>
        <taxon>Phyllobacteriaceae</taxon>
        <taxon>Tianweitania</taxon>
    </lineage>
</organism>
<feature type="domain" description="AMP-binding enzyme C-terminal" evidence="2">
    <location>
        <begin position="430"/>
        <end position="506"/>
    </location>
</feature>
<dbReference type="Gene3D" id="3.30.300.30">
    <property type="match status" value="1"/>
</dbReference>
<feature type="domain" description="AMP-dependent synthetase/ligase" evidence="1">
    <location>
        <begin position="30"/>
        <end position="380"/>
    </location>
</feature>
<reference evidence="3" key="1">
    <citation type="submission" date="2021-03" db="EMBL/GenBank/DDBJ databases">
        <title>Genome sequencing and assembly of Tianweitania sediminis.</title>
        <authorList>
            <person name="Chhetri G."/>
        </authorList>
    </citation>
    <scope>NUCLEOTIDE SEQUENCE</scope>
    <source>
        <strain evidence="3">Z8</strain>
    </source>
</reference>
<name>A0A8J7R5J1_9HYPH</name>
<protein>
    <submittedName>
        <fullName evidence="3">Acyl--CoA ligase</fullName>
    </submittedName>
</protein>
<dbReference type="PROSITE" id="PS00455">
    <property type="entry name" value="AMP_BINDING"/>
    <property type="match status" value="1"/>
</dbReference>